<evidence type="ECO:0000313" key="3">
    <source>
        <dbReference type="Proteomes" id="UP000785679"/>
    </source>
</evidence>
<accession>A0A8J8TAQ4</accession>
<keyword evidence="1" id="KW-0812">Transmembrane</keyword>
<proteinExistence type="predicted"/>
<evidence type="ECO:0000256" key="1">
    <source>
        <dbReference type="SAM" id="Phobius"/>
    </source>
</evidence>
<keyword evidence="3" id="KW-1185">Reference proteome</keyword>
<dbReference type="AlphaFoldDB" id="A0A8J8TAQ4"/>
<feature type="transmembrane region" description="Helical" evidence="1">
    <location>
        <begin position="87"/>
        <end position="106"/>
    </location>
</feature>
<reference evidence="2" key="1">
    <citation type="submission" date="2019-06" db="EMBL/GenBank/DDBJ databases">
        <authorList>
            <person name="Zheng W."/>
        </authorList>
    </citation>
    <scope>NUCLEOTIDE SEQUENCE</scope>
    <source>
        <strain evidence="2">QDHG01</strain>
    </source>
</reference>
<name>A0A8J8TAQ4_HALGN</name>
<evidence type="ECO:0000313" key="2">
    <source>
        <dbReference type="EMBL" id="TNV87606.1"/>
    </source>
</evidence>
<organism evidence="2 3">
    <name type="scientific">Halteria grandinella</name>
    <dbReference type="NCBI Taxonomy" id="5974"/>
    <lineage>
        <taxon>Eukaryota</taxon>
        <taxon>Sar</taxon>
        <taxon>Alveolata</taxon>
        <taxon>Ciliophora</taxon>
        <taxon>Intramacronucleata</taxon>
        <taxon>Spirotrichea</taxon>
        <taxon>Stichotrichia</taxon>
        <taxon>Sporadotrichida</taxon>
        <taxon>Halteriidae</taxon>
        <taxon>Halteria</taxon>
    </lineage>
</organism>
<gene>
    <name evidence="2" type="ORF">FGO68_gene4257</name>
</gene>
<keyword evidence="1" id="KW-1133">Transmembrane helix</keyword>
<protein>
    <submittedName>
        <fullName evidence="2">Uncharacterized protein</fullName>
    </submittedName>
</protein>
<keyword evidence="1" id="KW-0472">Membrane</keyword>
<sequence length="109" mass="12236">MATRDYSIIPVLQYTTVHFKILAPPNIATHPNMILQRTKHLPQKIHNLTQTSSYPLTNPQNSILTQHSRNSSATIALANSSLMVYTHFNSLVGMQFALFVSLMGMLQLN</sequence>
<dbReference type="Proteomes" id="UP000785679">
    <property type="component" value="Unassembled WGS sequence"/>
</dbReference>
<dbReference type="EMBL" id="RRYP01000322">
    <property type="protein sequence ID" value="TNV87606.1"/>
    <property type="molecule type" value="Genomic_DNA"/>
</dbReference>
<comment type="caution">
    <text evidence="2">The sequence shown here is derived from an EMBL/GenBank/DDBJ whole genome shotgun (WGS) entry which is preliminary data.</text>
</comment>